<dbReference type="InterPro" id="IPR047246">
    <property type="entry name" value="ThrRS_anticodon"/>
</dbReference>
<evidence type="ECO:0000256" key="13">
    <source>
        <dbReference type="HAMAP-Rule" id="MF_00184"/>
    </source>
</evidence>
<dbReference type="HAMAP" id="MF_00184">
    <property type="entry name" value="Thr_tRNA_synth"/>
    <property type="match status" value="1"/>
</dbReference>
<keyword evidence="7 13" id="KW-0862">Zinc</keyword>
<comment type="catalytic activity">
    <reaction evidence="12 13">
        <text>tRNA(Thr) + L-threonine + ATP = L-threonyl-tRNA(Thr) + AMP + diphosphate + H(+)</text>
        <dbReference type="Rhea" id="RHEA:24624"/>
        <dbReference type="Rhea" id="RHEA-COMP:9670"/>
        <dbReference type="Rhea" id="RHEA-COMP:9704"/>
        <dbReference type="ChEBI" id="CHEBI:15378"/>
        <dbReference type="ChEBI" id="CHEBI:30616"/>
        <dbReference type="ChEBI" id="CHEBI:33019"/>
        <dbReference type="ChEBI" id="CHEBI:57926"/>
        <dbReference type="ChEBI" id="CHEBI:78442"/>
        <dbReference type="ChEBI" id="CHEBI:78534"/>
        <dbReference type="ChEBI" id="CHEBI:456215"/>
        <dbReference type="EC" id="6.1.1.3"/>
    </reaction>
</comment>
<evidence type="ECO:0000256" key="2">
    <source>
        <dbReference type="ARBA" id="ARBA00022490"/>
    </source>
</evidence>
<keyword evidence="3 13" id="KW-0820">tRNA-binding</keyword>
<keyword evidence="10 13" id="KW-0648">Protein biosynthesis</keyword>
<dbReference type="FunFam" id="3.40.50.800:FF:000001">
    <property type="entry name" value="Threonine--tRNA ligase"/>
    <property type="match status" value="1"/>
</dbReference>
<dbReference type="InterPro" id="IPR045864">
    <property type="entry name" value="aa-tRNA-synth_II/BPL/LPL"/>
</dbReference>
<evidence type="ECO:0000313" key="17">
    <source>
        <dbReference type="Proteomes" id="UP000710385"/>
    </source>
</evidence>
<evidence type="ECO:0000256" key="8">
    <source>
        <dbReference type="ARBA" id="ARBA00022840"/>
    </source>
</evidence>
<keyword evidence="8 13" id="KW-0067">ATP-binding</keyword>
<dbReference type="SUPFAM" id="SSF55186">
    <property type="entry name" value="ThrRS/AlaRS common domain"/>
    <property type="match status" value="1"/>
</dbReference>
<name>A0A928TU66_UNCKA</name>
<keyword evidence="5 13" id="KW-0479">Metal-binding</keyword>
<evidence type="ECO:0000256" key="9">
    <source>
        <dbReference type="ARBA" id="ARBA00022884"/>
    </source>
</evidence>
<evidence type="ECO:0000259" key="15">
    <source>
        <dbReference type="PROSITE" id="PS50862"/>
    </source>
</evidence>
<keyword evidence="4 13" id="KW-0436">Ligase</keyword>
<proteinExistence type="inferred from homology"/>
<evidence type="ECO:0000256" key="10">
    <source>
        <dbReference type="ARBA" id="ARBA00022917"/>
    </source>
</evidence>
<dbReference type="SUPFAM" id="SSF52954">
    <property type="entry name" value="Class II aaRS ABD-related"/>
    <property type="match status" value="1"/>
</dbReference>
<dbReference type="GO" id="GO:0046872">
    <property type="term" value="F:metal ion binding"/>
    <property type="evidence" value="ECO:0007669"/>
    <property type="project" value="UniProtKB-KW"/>
</dbReference>
<dbReference type="PRINTS" id="PR01047">
    <property type="entry name" value="TRNASYNTHTHR"/>
</dbReference>
<dbReference type="Gene3D" id="3.30.930.10">
    <property type="entry name" value="Bira Bifunctional Protein, Domain 2"/>
    <property type="match status" value="1"/>
</dbReference>
<feature type="binding site" evidence="13">
    <location>
        <position position="293"/>
    </location>
    <ligand>
        <name>Zn(2+)</name>
        <dbReference type="ChEBI" id="CHEBI:29105"/>
        <note>catalytic</note>
    </ligand>
</feature>
<dbReference type="GO" id="GO:0005737">
    <property type="term" value="C:cytoplasm"/>
    <property type="evidence" value="ECO:0007669"/>
    <property type="project" value="UniProtKB-SubCell"/>
</dbReference>
<feature type="binding site" evidence="13">
    <location>
        <position position="473"/>
    </location>
    <ligand>
        <name>Zn(2+)</name>
        <dbReference type="ChEBI" id="CHEBI:29105"/>
        <note>catalytic</note>
    </ligand>
</feature>
<dbReference type="Pfam" id="PF00587">
    <property type="entry name" value="tRNA-synt_2b"/>
    <property type="match status" value="1"/>
</dbReference>
<dbReference type="NCBIfam" id="TIGR00418">
    <property type="entry name" value="thrS"/>
    <property type="match status" value="1"/>
</dbReference>
<organism evidence="16 17">
    <name type="scientific">candidate division WWE3 bacterium</name>
    <dbReference type="NCBI Taxonomy" id="2053526"/>
    <lineage>
        <taxon>Bacteria</taxon>
        <taxon>Katanobacteria</taxon>
    </lineage>
</organism>
<dbReference type="InterPro" id="IPR006195">
    <property type="entry name" value="aa-tRNA-synth_II"/>
</dbReference>
<dbReference type="FunFam" id="3.30.980.10:FF:000005">
    <property type="entry name" value="Threonyl-tRNA synthetase, mitochondrial"/>
    <property type="match status" value="1"/>
</dbReference>
<protein>
    <recommendedName>
        <fullName evidence="13">Threonine--tRNA ligase</fullName>
        <ecNumber evidence="13">6.1.1.3</ecNumber>
    </recommendedName>
    <alternativeName>
        <fullName evidence="13">Threonyl-tRNA synthetase</fullName>
        <shortName evidence="13">ThrRS</shortName>
    </alternativeName>
</protein>
<evidence type="ECO:0000256" key="7">
    <source>
        <dbReference type="ARBA" id="ARBA00022833"/>
    </source>
</evidence>
<dbReference type="InterPro" id="IPR018163">
    <property type="entry name" value="Thr/Ala-tRNA-synth_IIc_edit"/>
</dbReference>
<evidence type="ECO:0000313" key="16">
    <source>
        <dbReference type="EMBL" id="MBE7524970.1"/>
    </source>
</evidence>
<comment type="cofactor">
    <cofactor evidence="13">
        <name>Zn(2+)</name>
        <dbReference type="ChEBI" id="CHEBI:29105"/>
    </cofactor>
    <text evidence="13">Binds 1 zinc ion per subunit.</text>
</comment>
<comment type="similarity">
    <text evidence="1 13">Belongs to the class-II aminoacyl-tRNA synthetase family.</text>
</comment>
<dbReference type="CDD" id="cd00771">
    <property type="entry name" value="ThrRS_core"/>
    <property type="match status" value="1"/>
</dbReference>
<comment type="subunit">
    <text evidence="13">Homodimer.</text>
</comment>
<feature type="region of interest" description="Disordered" evidence="14">
    <location>
        <begin position="573"/>
        <end position="600"/>
    </location>
</feature>
<dbReference type="InterPro" id="IPR004154">
    <property type="entry name" value="Anticodon-bd"/>
</dbReference>
<dbReference type="Pfam" id="PF07973">
    <property type="entry name" value="tRNA_SAD"/>
    <property type="match status" value="1"/>
</dbReference>
<dbReference type="InterPro" id="IPR012947">
    <property type="entry name" value="tRNA_SAD"/>
</dbReference>
<dbReference type="InterPro" id="IPR033728">
    <property type="entry name" value="ThrRS_core"/>
</dbReference>
<dbReference type="GO" id="GO:0004829">
    <property type="term" value="F:threonine-tRNA ligase activity"/>
    <property type="evidence" value="ECO:0007669"/>
    <property type="project" value="UniProtKB-UniRule"/>
</dbReference>
<evidence type="ECO:0000256" key="1">
    <source>
        <dbReference type="ARBA" id="ARBA00008226"/>
    </source>
</evidence>
<dbReference type="InterPro" id="IPR002314">
    <property type="entry name" value="aa-tRNA-synt_IIb"/>
</dbReference>
<dbReference type="SUPFAM" id="SSF55681">
    <property type="entry name" value="Class II aaRS and biotin synthetases"/>
    <property type="match status" value="1"/>
</dbReference>
<comment type="subcellular location">
    <subcellularLocation>
        <location evidence="13">Cytoplasm</location>
    </subcellularLocation>
</comment>
<dbReference type="EC" id="6.1.1.3" evidence="13"/>
<dbReference type="InterPro" id="IPR036621">
    <property type="entry name" value="Anticodon-bd_dom_sf"/>
</dbReference>
<comment type="caution">
    <text evidence="16">The sequence shown here is derived from an EMBL/GenBank/DDBJ whole genome shotgun (WGS) entry which is preliminary data.</text>
</comment>
<dbReference type="CDD" id="cd00860">
    <property type="entry name" value="ThrRS_anticodon"/>
    <property type="match status" value="1"/>
</dbReference>
<dbReference type="Gene3D" id="3.40.50.800">
    <property type="entry name" value="Anticodon-binding domain"/>
    <property type="match status" value="1"/>
</dbReference>
<dbReference type="PANTHER" id="PTHR11451:SF44">
    <property type="entry name" value="THREONINE--TRNA LIGASE, CHLOROPLASTIC_MITOCHONDRIAL 2"/>
    <property type="match status" value="1"/>
</dbReference>
<dbReference type="AlphaFoldDB" id="A0A928TU66"/>
<evidence type="ECO:0000256" key="4">
    <source>
        <dbReference type="ARBA" id="ARBA00022598"/>
    </source>
</evidence>
<sequence>MPISYPIDTQRHSAAHLMAAAVHRLFPSAKFGVGPVVENGFYYDIDIGRAFTPEDVKQIVDAMKDILKENPAFERQEMPIDEAIQLFERMGQPYKVELLNDLKTKGTTKLSEEESGDIDPTNIHTVSVYKTGDFTDLCRGPHVGHASDIGAWKLWKISGAYWRGNQDNPQMQRIYGLCFETPQALSAFERMLEEAEKRDHRKLGAELDLFAFSPLVGSGLPLFTPRGVLLRNLLTDFVWELMRPYGYERVWIPHLAKSELYKTSGHWDKFEDDLFHVSSKKSDEEFVLKPMNCPHHAQIYASRPRSYRDLPLRYSEVTTVYRDENTGQLQGLSRVRSITQDDAHVFCMADQVHTEVMGMYRIIEAFYGVFRMPLRVRLSVRDPGHPEKYLGGDESWQKAEAALADVMKQAGVSVEVGEGEAAFYGPKLDFVAKDAIGREWQLATIQVDFNQPERFGLEYAAGDGSKQRPVMVHRAILGSVERFLGILIEHYAGAFPVWLAPTQVLVIPVAERHLAFAETLAAELSAQGIRASADRSNESVGKKIRSAEKQKIPYMLVVGDKEAAGEPLTLRIRGKEEQETVEKRAFADRVKEETKGRSET</sequence>
<dbReference type="Pfam" id="PF03129">
    <property type="entry name" value="HGTP_anticodon"/>
    <property type="match status" value="1"/>
</dbReference>
<accession>A0A928TU66</accession>
<gene>
    <name evidence="13" type="primary">thrS</name>
    <name evidence="16" type="ORF">HS096_01045</name>
</gene>
<dbReference type="PROSITE" id="PS50862">
    <property type="entry name" value="AA_TRNA_LIGASE_II"/>
    <property type="match status" value="1"/>
</dbReference>
<dbReference type="SMART" id="SM00863">
    <property type="entry name" value="tRNA_SAD"/>
    <property type="match status" value="1"/>
</dbReference>
<dbReference type="EMBL" id="JABTTY010000001">
    <property type="protein sequence ID" value="MBE7524970.1"/>
    <property type="molecule type" value="Genomic_DNA"/>
</dbReference>
<dbReference type="Gene3D" id="3.30.980.10">
    <property type="entry name" value="Threonyl-trna Synthetase, Chain A, domain 2"/>
    <property type="match status" value="1"/>
</dbReference>
<keyword evidence="6 13" id="KW-0547">Nucleotide-binding</keyword>
<keyword evidence="9 13" id="KW-0694">RNA-binding</keyword>
<feature type="domain" description="Aminoacyl-transfer RNA synthetases class-II family profile" evidence="15">
    <location>
        <begin position="227"/>
        <end position="496"/>
    </location>
</feature>
<evidence type="ECO:0000256" key="14">
    <source>
        <dbReference type="SAM" id="MobiDB-lite"/>
    </source>
</evidence>
<evidence type="ECO:0000256" key="5">
    <source>
        <dbReference type="ARBA" id="ARBA00022723"/>
    </source>
</evidence>
<evidence type="ECO:0000256" key="12">
    <source>
        <dbReference type="ARBA" id="ARBA00049515"/>
    </source>
</evidence>
<comment type="caution">
    <text evidence="13">Lacks conserved residue(s) required for the propagation of feature annotation.</text>
</comment>
<dbReference type="Proteomes" id="UP000710385">
    <property type="component" value="Unassembled WGS sequence"/>
</dbReference>
<keyword evidence="11 13" id="KW-0030">Aminoacyl-tRNA synthetase</keyword>
<reference evidence="16" key="1">
    <citation type="submission" date="2020-05" db="EMBL/GenBank/DDBJ databases">
        <title>High-Quality Genomes of Partial-Nitritation/Anammox System by Hierarchical Clustering Based Hybrid Assembly.</title>
        <authorList>
            <person name="Liu L."/>
            <person name="Wang Y."/>
            <person name="Che Y."/>
            <person name="Chen Y."/>
            <person name="Xia Y."/>
            <person name="Luo R."/>
            <person name="Cheng S.H."/>
            <person name="Zheng C."/>
            <person name="Zhang T."/>
        </authorList>
    </citation>
    <scope>NUCLEOTIDE SEQUENCE</scope>
    <source>
        <strain evidence="16">H1_PAT1</strain>
    </source>
</reference>
<evidence type="ECO:0000256" key="11">
    <source>
        <dbReference type="ARBA" id="ARBA00023146"/>
    </source>
</evidence>
<dbReference type="GO" id="GO:0000049">
    <property type="term" value="F:tRNA binding"/>
    <property type="evidence" value="ECO:0007669"/>
    <property type="project" value="UniProtKB-KW"/>
</dbReference>
<dbReference type="InterPro" id="IPR002320">
    <property type="entry name" value="Thr-tRNA-ligase_IIa"/>
</dbReference>
<dbReference type="GO" id="GO:0005524">
    <property type="term" value="F:ATP binding"/>
    <property type="evidence" value="ECO:0007669"/>
    <property type="project" value="UniProtKB-UniRule"/>
</dbReference>
<keyword evidence="2 13" id="KW-0963">Cytoplasm</keyword>
<dbReference type="FunFam" id="3.30.930.10:FF:000002">
    <property type="entry name" value="Threonine--tRNA ligase"/>
    <property type="match status" value="1"/>
</dbReference>
<feature type="binding site" evidence="13">
    <location>
        <position position="344"/>
    </location>
    <ligand>
        <name>Zn(2+)</name>
        <dbReference type="ChEBI" id="CHEBI:29105"/>
        <note>catalytic</note>
    </ligand>
</feature>
<evidence type="ECO:0000256" key="3">
    <source>
        <dbReference type="ARBA" id="ARBA00022555"/>
    </source>
</evidence>
<evidence type="ECO:0000256" key="6">
    <source>
        <dbReference type="ARBA" id="ARBA00022741"/>
    </source>
</evidence>
<dbReference type="GO" id="GO:0006435">
    <property type="term" value="P:threonyl-tRNA aminoacylation"/>
    <property type="evidence" value="ECO:0007669"/>
    <property type="project" value="UniProtKB-UniRule"/>
</dbReference>
<dbReference type="PANTHER" id="PTHR11451">
    <property type="entry name" value="THREONINE-TRNA LIGASE"/>
    <property type="match status" value="1"/>
</dbReference>